<reference evidence="10" key="1">
    <citation type="submission" date="2021-02" db="EMBL/GenBank/DDBJ databases">
        <authorList>
            <person name="Nieuwenhuis M."/>
            <person name="Van De Peppel L.J.J."/>
        </authorList>
    </citation>
    <scope>NUCLEOTIDE SEQUENCE</scope>
    <source>
        <strain evidence="10">D49</strain>
    </source>
</reference>
<evidence type="ECO:0000256" key="2">
    <source>
        <dbReference type="ARBA" id="ARBA00004496"/>
    </source>
</evidence>
<gene>
    <name evidence="10" type="ORF">H0H81_012722</name>
</gene>
<evidence type="ECO:0000256" key="5">
    <source>
        <dbReference type="ARBA" id="ARBA00022491"/>
    </source>
</evidence>
<keyword evidence="5" id="KW-0678">Repressor</keyword>
<feature type="compositionally biased region" description="Polar residues" evidence="9">
    <location>
        <begin position="136"/>
        <end position="146"/>
    </location>
</feature>
<keyword evidence="7" id="KW-0804">Transcription</keyword>
<reference evidence="10" key="2">
    <citation type="submission" date="2021-10" db="EMBL/GenBank/DDBJ databases">
        <title>Phylogenomics reveals ancestral predisposition of the termite-cultivated fungus Termitomyces towards a domesticated lifestyle.</title>
        <authorList>
            <person name="Auxier B."/>
            <person name="Grum-Grzhimaylo A."/>
            <person name="Cardenas M.E."/>
            <person name="Lodge J.D."/>
            <person name="Laessoe T."/>
            <person name="Pedersen O."/>
            <person name="Smith M.E."/>
            <person name="Kuyper T.W."/>
            <person name="Franco-Molano E.A."/>
            <person name="Baroni T.J."/>
            <person name="Aanen D.K."/>
        </authorList>
    </citation>
    <scope>NUCLEOTIDE SEQUENCE</scope>
    <source>
        <strain evidence="10">D49</strain>
    </source>
</reference>
<evidence type="ECO:0000256" key="6">
    <source>
        <dbReference type="ARBA" id="ARBA00023015"/>
    </source>
</evidence>
<evidence type="ECO:0000256" key="8">
    <source>
        <dbReference type="ARBA" id="ARBA00023242"/>
    </source>
</evidence>
<evidence type="ECO:0000256" key="4">
    <source>
        <dbReference type="ARBA" id="ARBA00022490"/>
    </source>
</evidence>
<evidence type="ECO:0000313" key="10">
    <source>
        <dbReference type="EMBL" id="KAG5650294.1"/>
    </source>
</evidence>
<dbReference type="Proteomes" id="UP000717328">
    <property type="component" value="Unassembled WGS sequence"/>
</dbReference>
<proteinExistence type="inferred from homology"/>
<feature type="compositionally biased region" description="Polar residues" evidence="9">
    <location>
        <begin position="153"/>
        <end position="170"/>
    </location>
</feature>
<feature type="region of interest" description="Disordered" evidence="9">
    <location>
        <begin position="326"/>
        <end position="361"/>
    </location>
</feature>
<evidence type="ECO:0000256" key="7">
    <source>
        <dbReference type="ARBA" id="ARBA00023163"/>
    </source>
</evidence>
<organism evidence="10 11">
    <name type="scientific">Sphagnurus paluster</name>
    <dbReference type="NCBI Taxonomy" id="117069"/>
    <lineage>
        <taxon>Eukaryota</taxon>
        <taxon>Fungi</taxon>
        <taxon>Dikarya</taxon>
        <taxon>Basidiomycota</taxon>
        <taxon>Agaricomycotina</taxon>
        <taxon>Agaricomycetes</taxon>
        <taxon>Agaricomycetidae</taxon>
        <taxon>Agaricales</taxon>
        <taxon>Tricholomatineae</taxon>
        <taxon>Lyophyllaceae</taxon>
        <taxon>Sphagnurus</taxon>
    </lineage>
</organism>
<evidence type="ECO:0000256" key="3">
    <source>
        <dbReference type="ARBA" id="ARBA00006922"/>
    </source>
</evidence>
<feature type="region of interest" description="Disordered" evidence="9">
    <location>
        <begin position="239"/>
        <end position="279"/>
    </location>
</feature>
<evidence type="ECO:0000313" key="11">
    <source>
        <dbReference type="Proteomes" id="UP000717328"/>
    </source>
</evidence>
<dbReference type="GO" id="GO:0005737">
    <property type="term" value="C:cytoplasm"/>
    <property type="evidence" value="ECO:0007669"/>
    <property type="project" value="UniProtKB-SubCell"/>
</dbReference>
<protein>
    <submittedName>
        <fullName evidence="10">Uncharacterized protein</fullName>
    </submittedName>
</protein>
<dbReference type="AlphaFoldDB" id="A0A9P7KHY4"/>
<feature type="compositionally biased region" description="Low complexity" evidence="9">
    <location>
        <begin position="82"/>
        <end position="97"/>
    </location>
</feature>
<comment type="similarity">
    <text evidence="3">Belongs to the WHI5/NRM1 family.</text>
</comment>
<keyword evidence="8" id="KW-0539">Nucleus</keyword>
<dbReference type="GO" id="GO:0005634">
    <property type="term" value="C:nucleus"/>
    <property type="evidence" value="ECO:0007669"/>
    <property type="project" value="UniProtKB-SubCell"/>
</dbReference>
<feature type="region of interest" description="Disordered" evidence="9">
    <location>
        <begin position="67"/>
        <end position="224"/>
    </location>
</feature>
<feature type="compositionally biased region" description="Polar residues" evidence="9">
    <location>
        <begin position="1"/>
        <end position="11"/>
    </location>
</feature>
<feature type="compositionally biased region" description="Basic and acidic residues" evidence="9">
    <location>
        <begin position="12"/>
        <end position="28"/>
    </location>
</feature>
<keyword evidence="6" id="KW-0805">Transcription regulation</keyword>
<feature type="region of interest" description="Disordered" evidence="9">
    <location>
        <begin position="1"/>
        <end position="34"/>
    </location>
</feature>
<dbReference type="OrthoDB" id="2359117at2759"/>
<feature type="compositionally biased region" description="Polar residues" evidence="9">
    <location>
        <begin position="113"/>
        <end position="123"/>
    </location>
</feature>
<dbReference type="Pfam" id="PF08528">
    <property type="entry name" value="Whi5"/>
    <property type="match status" value="1"/>
</dbReference>
<comment type="caution">
    <text evidence="10">The sequence shown here is derived from an EMBL/GenBank/DDBJ whole genome shotgun (WGS) entry which is preliminary data.</text>
</comment>
<accession>A0A9P7KHY4</accession>
<dbReference type="InterPro" id="IPR013734">
    <property type="entry name" value="TF_Nrm1/Whi5"/>
</dbReference>
<evidence type="ECO:0000256" key="1">
    <source>
        <dbReference type="ARBA" id="ARBA00004123"/>
    </source>
</evidence>
<evidence type="ECO:0000256" key="9">
    <source>
        <dbReference type="SAM" id="MobiDB-lite"/>
    </source>
</evidence>
<comment type="subcellular location">
    <subcellularLocation>
        <location evidence="2">Cytoplasm</location>
    </subcellularLocation>
    <subcellularLocation>
        <location evidence="1">Nucleus</location>
    </subcellularLocation>
</comment>
<sequence>MVTATSSSPNHNAHENERRRKQTVERAKANHLSRQLQLRLQYARLKVDHGWEKQNLNEVENLYFHHSHQRGPKPYPSTSMVTTTRDSSTSYTTTTTSNLHLPKSSLSFKLGPSSLSRSHTSANLREEWPLPDSNALAGSSNSQSPHTTDDLVSPNQSATVPLIEPTQTKTLIEMEVDPTSKCSATPPTHPRHASSPLPVPSHTPYASDMVPYNTPGTIPRSDSVPQMAEYSTPLTATWNTAMTQPSPSSSPSNHYPNVPNRQPHAAPPQPRSNMSPNDNLYAYPGVSLTYDSFWSSHSTSTRPFRAPVSPASPMLLTGLNPRAGLTSMSDIVGPQSYQAGPGAAGGVQPKMTARATAGREG</sequence>
<keyword evidence="11" id="KW-1185">Reference proteome</keyword>
<name>A0A9P7KHY4_9AGAR</name>
<keyword evidence="4" id="KW-0963">Cytoplasm</keyword>
<dbReference type="EMBL" id="JABCKI010000491">
    <property type="protein sequence ID" value="KAG5650294.1"/>
    <property type="molecule type" value="Genomic_DNA"/>
</dbReference>